<keyword evidence="2 5" id="KW-0853">WD repeat</keyword>
<feature type="repeat" description="WD" evidence="5">
    <location>
        <begin position="30"/>
        <end position="63"/>
    </location>
</feature>
<keyword evidence="7" id="KW-1185">Reference proteome</keyword>
<evidence type="ECO:0000256" key="1">
    <source>
        <dbReference type="ARBA" id="ARBA00004123"/>
    </source>
</evidence>
<keyword evidence="3" id="KW-0677">Repeat</keyword>
<dbReference type="Gene3D" id="2.130.10.10">
    <property type="entry name" value="YVTN repeat-like/Quinoprotein amine dehydrogenase"/>
    <property type="match status" value="2"/>
</dbReference>
<evidence type="ECO:0000313" key="6">
    <source>
        <dbReference type="EMBL" id="SMN22629.1"/>
    </source>
</evidence>
<dbReference type="SUPFAM" id="SSF50978">
    <property type="entry name" value="WD40 repeat-like"/>
    <property type="match status" value="1"/>
</dbReference>
<dbReference type="STRING" id="1789683.A0A1X7RAY7"/>
<dbReference type="PANTHER" id="PTHR44040">
    <property type="entry name" value="RETINOBLASTOMA-BINDING PROTEIN 5"/>
    <property type="match status" value="1"/>
</dbReference>
<protein>
    <submittedName>
        <fullName evidence="6">Similar to Saccharomyces cerevisiae YAR003W SWD1 Subunit of the COMPASS (Set1C) complex</fullName>
    </submittedName>
</protein>
<reference evidence="6 7" key="1">
    <citation type="submission" date="2017-04" db="EMBL/GenBank/DDBJ databases">
        <authorList>
            <person name="Afonso C.L."/>
            <person name="Miller P.J."/>
            <person name="Scott M.A."/>
            <person name="Spackman E."/>
            <person name="Goraichik I."/>
            <person name="Dimitrov K.M."/>
            <person name="Suarez D.L."/>
            <person name="Swayne D.E."/>
        </authorList>
    </citation>
    <scope>NUCLEOTIDE SEQUENCE [LARGE SCALE GENOMIC DNA]</scope>
</reference>
<name>A0A1X7RAY7_9SACH</name>
<keyword evidence="4" id="KW-0539">Nucleus</keyword>
<dbReference type="PANTHER" id="PTHR44040:SF1">
    <property type="entry name" value="RETINOBLASTOMA-BINDING PROTEIN 5"/>
    <property type="match status" value="1"/>
</dbReference>
<dbReference type="GO" id="GO:0048188">
    <property type="term" value="C:Set1C/COMPASS complex"/>
    <property type="evidence" value="ECO:0007669"/>
    <property type="project" value="InterPro"/>
</dbReference>
<dbReference type="PROSITE" id="PS50082">
    <property type="entry name" value="WD_REPEATS_2"/>
    <property type="match status" value="2"/>
</dbReference>
<dbReference type="EMBL" id="FXLY01000013">
    <property type="protein sequence ID" value="SMN22629.1"/>
    <property type="molecule type" value="Genomic_DNA"/>
</dbReference>
<evidence type="ECO:0000256" key="4">
    <source>
        <dbReference type="ARBA" id="ARBA00023242"/>
    </source>
</evidence>
<dbReference type="OrthoDB" id="196858at2759"/>
<evidence type="ECO:0000256" key="2">
    <source>
        <dbReference type="ARBA" id="ARBA00022574"/>
    </source>
</evidence>
<dbReference type="Proteomes" id="UP000196158">
    <property type="component" value="Unassembled WGS sequence"/>
</dbReference>
<dbReference type="InterPro" id="IPR036322">
    <property type="entry name" value="WD40_repeat_dom_sf"/>
</dbReference>
<dbReference type="PROSITE" id="PS00678">
    <property type="entry name" value="WD_REPEATS_1"/>
    <property type="match status" value="1"/>
</dbReference>
<proteinExistence type="predicted"/>
<accession>A0A1X7RAY7</accession>
<sequence length="427" mass="48852">MNLLLQDPFQVLKEYPERLVHTINGPVKTTTIAFSHNGDYLATGCLDGTIIIYDMDTMKPATVLNGHVRAIQRLQWGPHGDLLLSSSRDMTVKVWDLKLIGNKFDIVTPIHDLKFNGPIWGAHWINDNLIIVSILEESFAMMIDLITERKSFLNIDNDTPLDQGYVLNCELYPSSSPSSQQDDRIILTGSSKGWINFFKIKDIDTYEHLFGTRVCSSNIKHLLVSQNGERLVVNCSDRSIRQYHLNMVNPIELTLEHKYQDVINRLQWNDIKFSNHAAEYLVASPHGSSTHELYLWETTSGSLVRVLEGAEEELMAIDWDFKGMKIASTGLETGDIYLWSLVIQPKWSALAPDFEEIEENIDYQEKEDEFDDDDIDDENENKIILTKEEDTPIDLITMDPCDVRGNEQVPSFVLPIDYKSILMVQRL</sequence>
<comment type="subcellular location">
    <subcellularLocation>
        <location evidence="1">Nucleus</location>
    </subcellularLocation>
</comment>
<dbReference type="AlphaFoldDB" id="A0A1X7RAY7"/>
<dbReference type="InterPro" id="IPR001680">
    <property type="entry name" value="WD40_rpt"/>
</dbReference>
<dbReference type="PROSITE" id="PS50294">
    <property type="entry name" value="WD_REPEATS_REGION"/>
    <property type="match status" value="1"/>
</dbReference>
<dbReference type="InterPro" id="IPR019775">
    <property type="entry name" value="WD40_repeat_CS"/>
</dbReference>
<evidence type="ECO:0000256" key="5">
    <source>
        <dbReference type="PROSITE-ProRule" id="PRU00221"/>
    </source>
</evidence>
<dbReference type="InterPro" id="IPR037850">
    <property type="entry name" value="RBBP5/Swd1"/>
</dbReference>
<gene>
    <name evidence="6" type="ORF">KASA_0F00198G</name>
</gene>
<evidence type="ECO:0000313" key="7">
    <source>
        <dbReference type="Proteomes" id="UP000196158"/>
    </source>
</evidence>
<dbReference type="SMART" id="SM00320">
    <property type="entry name" value="WD40"/>
    <property type="match status" value="5"/>
</dbReference>
<evidence type="ECO:0000256" key="3">
    <source>
        <dbReference type="ARBA" id="ARBA00022737"/>
    </source>
</evidence>
<dbReference type="Pfam" id="PF00400">
    <property type="entry name" value="WD40"/>
    <property type="match status" value="2"/>
</dbReference>
<feature type="repeat" description="WD" evidence="5">
    <location>
        <begin position="64"/>
        <end position="98"/>
    </location>
</feature>
<organism evidence="6 7">
    <name type="scientific">Maudiozyma saulgeensis</name>
    <dbReference type="NCBI Taxonomy" id="1789683"/>
    <lineage>
        <taxon>Eukaryota</taxon>
        <taxon>Fungi</taxon>
        <taxon>Dikarya</taxon>
        <taxon>Ascomycota</taxon>
        <taxon>Saccharomycotina</taxon>
        <taxon>Saccharomycetes</taxon>
        <taxon>Saccharomycetales</taxon>
        <taxon>Saccharomycetaceae</taxon>
        <taxon>Maudiozyma</taxon>
    </lineage>
</organism>
<dbReference type="InterPro" id="IPR015943">
    <property type="entry name" value="WD40/YVTN_repeat-like_dom_sf"/>
</dbReference>